<dbReference type="RefSeq" id="WP_170163609.1">
    <property type="nucleotide sequence ID" value="NZ_REFR01000009.1"/>
</dbReference>
<dbReference type="InterPro" id="IPR043129">
    <property type="entry name" value="ATPase_NBD"/>
</dbReference>
<reference evidence="4 5" key="1">
    <citation type="submission" date="2018-10" db="EMBL/GenBank/DDBJ databases">
        <title>Genomic Encyclopedia of Archaeal and Bacterial Type Strains, Phase II (KMG-II): from individual species to whole genera.</title>
        <authorList>
            <person name="Goeker M."/>
        </authorList>
    </citation>
    <scope>NUCLEOTIDE SEQUENCE [LARGE SCALE GENOMIC DNA]</scope>
    <source>
        <strain evidence="4 5">DSM 25217</strain>
    </source>
</reference>
<comment type="caution">
    <text evidence="4">The sequence shown here is derived from an EMBL/GenBank/DDBJ whole genome shotgun (WGS) entry which is preliminary data.</text>
</comment>
<dbReference type="Gene3D" id="3.90.870.20">
    <property type="entry name" value="Carbamoyltransferase, C-terminal domain"/>
    <property type="match status" value="1"/>
</dbReference>
<accession>A0A3M0CRZ3</accession>
<dbReference type="EMBL" id="REFR01000009">
    <property type="protein sequence ID" value="RMB12354.1"/>
    <property type="molecule type" value="Genomic_DNA"/>
</dbReference>
<dbReference type="InParanoid" id="A0A3M0CRZ3"/>
<dbReference type="Gene3D" id="3.30.420.40">
    <property type="match status" value="2"/>
</dbReference>
<dbReference type="PANTHER" id="PTHR34847:SF1">
    <property type="entry name" value="NODULATION PROTEIN U"/>
    <property type="match status" value="1"/>
</dbReference>
<feature type="domain" description="Carbamoyltransferase C-terminal" evidence="3">
    <location>
        <begin position="433"/>
        <end position="602"/>
    </location>
</feature>
<gene>
    <name evidence="4" type="ORF">BXY39_0850</name>
</gene>
<dbReference type="InterPro" id="IPR038152">
    <property type="entry name" value="Carbam_trans_C_sf"/>
</dbReference>
<feature type="domain" description="Carbamoyltransferase" evidence="2">
    <location>
        <begin position="5"/>
        <end position="355"/>
    </location>
</feature>
<dbReference type="GO" id="GO:0016740">
    <property type="term" value="F:transferase activity"/>
    <property type="evidence" value="ECO:0007669"/>
    <property type="project" value="UniProtKB-KW"/>
</dbReference>
<organism evidence="4 5">
    <name type="scientific">Eilatimonas milleporae</name>
    <dbReference type="NCBI Taxonomy" id="911205"/>
    <lineage>
        <taxon>Bacteria</taxon>
        <taxon>Pseudomonadati</taxon>
        <taxon>Pseudomonadota</taxon>
        <taxon>Alphaproteobacteria</taxon>
        <taxon>Kordiimonadales</taxon>
        <taxon>Kordiimonadaceae</taxon>
        <taxon>Eilatimonas</taxon>
    </lineage>
</organism>
<dbReference type="Proteomes" id="UP000271227">
    <property type="component" value="Unassembled WGS sequence"/>
</dbReference>
<dbReference type="InterPro" id="IPR031730">
    <property type="entry name" value="Carbam_trans_C"/>
</dbReference>
<dbReference type="InterPro" id="IPR003696">
    <property type="entry name" value="Carbtransf_dom"/>
</dbReference>
<evidence type="ECO:0000259" key="3">
    <source>
        <dbReference type="Pfam" id="PF16861"/>
    </source>
</evidence>
<sequence>MTRYVLGLSAYYHDSAAAIGGDGRLIAAVAEERFTRIRHDQAFPVNAINHCLAEAGIDADRLDRIVFYERPHFKFLHVMKRHLAHYPWRPLSFSRSMLHWMSDKLWVRTKIVREVGVDPRKVAFAEHHLSHAAYAFYASPFDEAAILTLDGVGEDNCGMLAKGTRDAGIDTIQLQKFPNSLGLVYAALTGYLGFEPNNSECSTMALASYGQPAFKAFFDRLIQVDGDGRFRIDPSYFDFAANADRFYKPKLSEALDGPYRHAGKGFSSFDALERQKPCITNRRAADVAASLQMKTEEVVEALAQTVRDKSGSKRLCMAGGLAFNAVANSRIRDSGLFSDVFVPPDPGDGGGAVGAMYLGFSDLGHPVPRPASGQIYSGPRVDVRRLAPLFGKLSKEDWADAGRAGHVGSPDIRPALLTFDDDAEKRRFVCDGLSKGAIVGWISGAAEFGPRALGARSILCHPARVETAERLSRAVKFRAAFRPYALSVAEEDAEALFGSRINRDLSRWMQSTLPVDKEALDQVRAAVHSDGTTRPQIVTREDHTDFYELLKAFKAHAGVAALLNTSFNGAGEPLINTAEEALVFFARMDLDILCVENVVITRLNGHGGEQ</sequence>
<comment type="similarity">
    <text evidence="1">Belongs to the NodU/CmcH family.</text>
</comment>
<protein>
    <submittedName>
        <fullName evidence="4">Carbamoyltransferase</fullName>
    </submittedName>
</protein>
<evidence type="ECO:0000313" key="4">
    <source>
        <dbReference type="EMBL" id="RMB12354.1"/>
    </source>
</evidence>
<dbReference type="CDD" id="cd24098">
    <property type="entry name" value="ASKHA_NBD_TobZ_N"/>
    <property type="match status" value="1"/>
</dbReference>
<evidence type="ECO:0000259" key="2">
    <source>
        <dbReference type="Pfam" id="PF02543"/>
    </source>
</evidence>
<dbReference type="Pfam" id="PF16861">
    <property type="entry name" value="Carbam_trans_C"/>
    <property type="match status" value="1"/>
</dbReference>
<evidence type="ECO:0000313" key="5">
    <source>
        <dbReference type="Proteomes" id="UP000271227"/>
    </source>
</evidence>
<dbReference type="PANTHER" id="PTHR34847">
    <property type="entry name" value="NODULATION PROTEIN U"/>
    <property type="match status" value="1"/>
</dbReference>
<name>A0A3M0CRZ3_9PROT</name>
<keyword evidence="5" id="KW-1185">Reference proteome</keyword>
<dbReference type="Pfam" id="PF02543">
    <property type="entry name" value="Carbam_trans_N"/>
    <property type="match status" value="1"/>
</dbReference>
<keyword evidence="4" id="KW-0808">Transferase</keyword>
<dbReference type="AlphaFoldDB" id="A0A3M0CRZ3"/>
<dbReference type="InterPro" id="IPR051338">
    <property type="entry name" value="NodU/CmcH_Carbamoyltrnsfr"/>
</dbReference>
<proteinExistence type="inferred from homology"/>
<dbReference type="SUPFAM" id="SSF53067">
    <property type="entry name" value="Actin-like ATPase domain"/>
    <property type="match status" value="1"/>
</dbReference>
<evidence type="ECO:0000256" key="1">
    <source>
        <dbReference type="ARBA" id="ARBA00006129"/>
    </source>
</evidence>